<dbReference type="GO" id="GO:0003723">
    <property type="term" value="F:RNA binding"/>
    <property type="evidence" value="ECO:0007669"/>
    <property type="project" value="InterPro"/>
</dbReference>
<evidence type="ECO:0000256" key="5">
    <source>
        <dbReference type="HAMAP-Rule" id="MF_01080"/>
    </source>
</evidence>
<dbReference type="HAMAP" id="MF_01080">
    <property type="entry name" value="TruB_bact"/>
    <property type="match status" value="1"/>
</dbReference>
<evidence type="ECO:0000259" key="6">
    <source>
        <dbReference type="Pfam" id="PF01509"/>
    </source>
</evidence>
<dbReference type="InterPro" id="IPR020103">
    <property type="entry name" value="PsdUridine_synth_cat_dom_sf"/>
</dbReference>
<dbReference type="InterPro" id="IPR032819">
    <property type="entry name" value="TruB_C"/>
</dbReference>
<feature type="domain" description="Pseudouridine synthase II N-terminal" evidence="6">
    <location>
        <begin position="23"/>
        <end position="174"/>
    </location>
</feature>
<dbReference type="PANTHER" id="PTHR13767:SF2">
    <property type="entry name" value="PSEUDOURIDYLATE SYNTHASE TRUB1"/>
    <property type="match status" value="1"/>
</dbReference>
<dbReference type="Proteomes" id="UP000231581">
    <property type="component" value="Unassembled WGS sequence"/>
</dbReference>
<comment type="catalytic activity">
    <reaction evidence="1 5">
        <text>uridine(55) in tRNA = pseudouridine(55) in tRNA</text>
        <dbReference type="Rhea" id="RHEA:42532"/>
        <dbReference type="Rhea" id="RHEA-COMP:10101"/>
        <dbReference type="Rhea" id="RHEA-COMP:10102"/>
        <dbReference type="ChEBI" id="CHEBI:65314"/>
        <dbReference type="ChEBI" id="CHEBI:65315"/>
        <dbReference type="EC" id="5.4.99.25"/>
    </reaction>
</comment>
<dbReference type="EMBL" id="PCSZ01000068">
    <property type="protein sequence ID" value="PIP60348.1"/>
    <property type="molecule type" value="Genomic_DNA"/>
</dbReference>
<dbReference type="PANTHER" id="PTHR13767">
    <property type="entry name" value="TRNA-PSEUDOURIDINE SYNTHASE"/>
    <property type="match status" value="1"/>
</dbReference>
<evidence type="ECO:0000256" key="4">
    <source>
        <dbReference type="ARBA" id="ARBA00023235"/>
    </source>
</evidence>
<reference evidence="8 9" key="1">
    <citation type="submission" date="2017-09" db="EMBL/GenBank/DDBJ databases">
        <title>Depth-based differentiation of microbial function through sediment-hosted aquifers and enrichment of novel symbionts in the deep terrestrial subsurface.</title>
        <authorList>
            <person name="Probst A.J."/>
            <person name="Ladd B."/>
            <person name="Jarett J.K."/>
            <person name="Geller-Mcgrath D.E."/>
            <person name="Sieber C.M."/>
            <person name="Emerson J.B."/>
            <person name="Anantharaman K."/>
            <person name="Thomas B.C."/>
            <person name="Malmstrom R."/>
            <person name="Stieglmeier M."/>
            <person name="Klingl A."/>
            <person name="Woyke T."/>
            <person name="Ryan C.M."/>
            <person name="Banfield J.F."/>
        </authorList>
    </citation>
    <scope>NUCLEOTIDE SEQUENCE [LARGE SCALE GENOMIC DNA]</scope>
    <source>
        <strain evidence="8">CG22_combo_CG10-13_8_21_14_all_47_17</strain>
    </source>
</reference>
<dbReference type="Gene3D" id="3.30.2350.10">
    <property type="entry name" value="Pseudouridine synthase"/>
    <property type="match status" value="1"/>
</dbReference>
<keyword evidence="3 5" id="KW-0819">tRNA processing</keyword>
<dbReference type="SUPFAM" id="SSF55120">
    <property type="entry name" value="Pseudouridine synthase"/>
    <property type="match status" value="1"/>
</dbReference>
<feature type="domain" description="tRNA pseudouridylate synthase B C-terminal" evidence="7">
    <location>
        <begin position="175"/>
        <end position="215"/>
    </location>
</feature>
<evidence type="ECO:0000256" key="1">
    <source>
        <dbReference type="ARBA" id="ARBA00000385"/>
    </source>
</evidence>
<feature type="active site" description="Nucleophile" evidence="5">
    <location>
        <position position="38"/>
    </location>
</feature>
<dbReference type="GO" id="GO:1990481">
    <property type="term" value="P:mRNA pseudouridine synthesis"/>
    <property type="evidence" value="ECO:0007669"/>
    <property type="project" value="TreeGrafter"/>
</dbReference>
<protein>
    <recommendedName>
        <fullName evidence="5">tRNA pseudouridine synthase B</fullName>
        <ecNumber evidence="5">5.4.99.25</ecNumber>
    </recommendedName>
    <alternativeName>
        <fullName evidence="5">tRNA pseudouridine(55) synthase</fullName>
        <shortName evidence="5">Psi55 synthase</shortName>
    </alternativeName>
    <alternativeName>
        <fullName evidence="5">tRNA pseudouridylate synthase</fullName>
    </alternativeName>
    <alternativeName>
        <fullName evidence="5">tRNA-uridine isomerase</fullName>
    </alternativeName>
</protein>
<comment type="caution">
    <text evidence="8">The sequence shown here is derived from an EMBL/GenBank/DDBJ whole genome shotgun (WGS) entry which is preliminary data.</text>
</comment>
<comment type="function">
    <text evidence="5">Responsible for synthesis of pseudouridine from uracil-55 in the psi GC loop of transfer RNAs.</text>
</comment>
<name>A0A2H0BTN0_9BACT</name>
<dbReference type="InterPro" id="IPR014780">
    <property type="entry name" value="tRNA_psdUridine_synth_TruB"/>
</dbReference>
<dbReference type="EC" id="5.4.99.25" evidence="5"/>
<evidence type="ECO:0000313" key="8">
    <source>
        <dbReference type="EMBL" id="PIP60348.1"/>
    </source>
</evidence>
<dbReference type="Pfam" id="PF01509">
    <property type="entry name" value="TruB_N"/>
    <property type="match status" value="1"/>
</dbReference>
<organism evidence="8 9">
    <name type="scientific">Candidatus Uhrbacteria bacterium CG22_combo_CG10-13_8_21_14_all_47_17</name>
    <dbReference type="NCBI Taxonomy" id="1975041"/>
    <lineage>
        <taxon>Bacteria</taxon>
        <taxon>Candidatus Uhriibacteriota</taxon>
    </lineage>
</organism>
<gene>
    <name evidence="5 8" type="primary">truB</name>
    <name evidence="8" type="ORF">COX00_03655</name>
</gene>
<proteinExistence type="inferred from homology"/>
<dbReference type="CDD" id="cd02573">
    <property type="entry name" value="PseudoU_synth_EcTruB"/>
    <property type="match status" value="1"/>
</dbReference>
<accession>A0A2H0BTN0</accession>
<dbReference type="GO" id="GO:0160148">
    <property type="term" value="F:tRNA pseudouridine(55) synthase activity"/>
    <property type="evidence" value="ECO:0007669"/>
    <property type="project" value="UniProtKB-EC"/>
</dbReference>
<dbReference type="InterPro" id="IPR002501">
    <property type="entry name" value="PsdUridine_synth_N"/>
</dbReference>
<evidence type="ECO:0000256" key="3">
    <source>
        <dbReference type="ARBA" id="ARBA00022694"/>
    </source>
</evidence>
<evidence type="ECO:0000256" key="2">
    <source>
        <dbReference type="ARBA" id="ARBA00005642"/>
    </source>
</evidence>
<dbReference type="AlphaFoldDB" id="A0A2H0BTN0"/>
<keyword evidence="4 5" id="KW-0413">Isomerase</keyword>
<evidence type="ECO:0000259" key="7">
    <source>
        <dbReference type="Pfam" id="PF16198"/>
    </source>
</evidence>
<dbReference type="GO" id="GO:0031119">
    <property type="term" value="P:tRNA pseudouridine synthesis"/>
    <property type="evidence" value="ECO:0007669"/>
    <property type="project" value="UniProtKB-UniRule"/>
</dbReference>
<comment type="similarity">
    <text evidence="2 5">Belongs to the pseudouridine synthase TruB family. Type 1 subfamily.</text>
</comment>
<dbReference type="NCBIfam" id="TIGR00431">
    <property type="entry name" value="TruB"/>
    <property type="match status" value="1"/>
</dbReference>
<dbReference type="Pfam" id="PF16198">
    <property type="entry name" value="TruB_C_2"/>
    <property type="match status" value="1"/>
</dbReference>
<sequence>MEGLILIDKPADMTSHDVVDVVRKVAQTRRVGHAGTLDPFATGLLILGIGKATKILTQLVGLDKAYLVTAQLGATTNTYDVEGTVVSQNVEHIPEAEEIEHALQAFRGGYRQKAPAFSAKKVKGKRLYELAREGKTNVEVLRPEKDVRIERLHIVEYAWPNLTLDVTCSSGTYIRSLVYDIGEALHVGAYAKTLRRTAIGPYSVEGATLLKDLDKNRLNQGLFTLDNAPVS</sequence>
<evidence type="ECO:0000313" key="9">
    <source>
        <dbReference type="Proteomes" id="UP000231581"/>
    </source>
</evidence>